<sequence length="305" mass="32631">MTLLLRHSTRPIARAIIPDLFKGSQLLAKNLLFPFSSSSRNMNSMQEANRLYKALKSGNGPSFGAWQMLSGTNLSRAIARSGVDWICVDQEHGNIDDGAMHEAVAAIAACGVSPVVRVAANEGWMVKRALDAGAHAIVVPLIYTVEDAKKLVKSAKFPPQGQRGFGSPFSPQTFSNEPLPTYLQQANDSILTIVQIETASALEAVEDIAALPGVDVLLIGPFDLGNNIGHPVAADGKMDKELEEAIENIREAAHGEGKMVAMYCTSGEQARGYAERGFDMISVVGDMQVIPQGFAQALKVAKGQK</sequence>
<keyword evidence="6" id="KW-1185">Reference proteome</keyword>
<comment type="similarity">
    <text evidence="1">Belongs to the HpcH/HpaI aldolase family.</text>
</comment>
<name>A0A9P4JUY1_9PLEO</name>
<organism evidence="5 6">
    <name type="scientific">Delitschia confertaspora ATCC 74209</name>
    <dbReference type="NCBI Taxonomy" id="1513339"/>
    <lineage>
        <taxon>Eukaryota</taxon>
        <taxon>Fungi</taxon>
        <taxon>Dikarya</taxon>
        <taxon>Ascomycota</taxon>
        <taxon>Pezizomycotina</taxon>
        <taxon>Dothideomycetes</taxon>
        <taxon>Pleosporomycetidae</taxon>
        <taxon>Pleosporales</taxon>
        <taxon>Delitschiaceae</taxon>
        <taxon>Delitschia</taxon>
    </lineage>
</organism>
<evidence type="ECO:0000313" key="5">
    <source>
        <dbReference type="EMBL" id="KAF2204869.1"/>
    </source>
</evidence>
<evidence type="ECO:0000256" key="2">
    <source>
        <dbReference type="ARBA" id="ARBA00022723"/>
    </source>
</evidence>
<dbReference type="Gene3D" id="3.20.20.60">
    <property type="entry name" value="Phosphoenolpyruvate-binding domains"/>
    <property type="match status" value="1"/>
</dbReference>
<dbReference type="Proteomes" id="UP000799536">
    <property type="component" value="Unassembled WGS sequence"/>
</dbReference>
<dbReference type="Pfam" id="PF03328">
    <property type="entry name" value="HpcH_HpaI"/>
    <property type="match status" value="1"/>
</dbReference>
<comment type="caution">
    <text evidence="5">The sequence shown here is derived from an EMBL/GenBank/DDBJ whole genome shotgun (WGS) entry which is preliminary data.</text>
</comment>
<dbReference type="EMBL" id="ML993867">
    <property type="protein sequence ID" value="KAF2204869.1"/>
    <property type="molecule type" value="Genomic_DNA"/>
</dbReference>
<accession>A0A9P4JUY1</accession>
<dbReference type="GO" id="GO:0005737">
    <property type="term" value="C:cytoplasm"/>
    <property type="evidence" value="ECO:0007669"/>
    <property type="project" value="TreeGrafter"/>
</dbReference>
<evidence type="ECO:0000256" key="3">
    <source>
        <dbReference type="ARBA" id="ARBA00023239"/>
    </source>
</evidence>
<reference evidence="5" key="1">
    <citation type="journal article" date="2020" name="Stud. Mycol.">
        <title>101 Dothideomycetes genomes: a test case for predicting lifestyles and emergence of pathogens.</title>
        <authorList>
            <person name="Haridas S."/>
            <person name="Albert R."/>
            <person name="Binder M."/>
            <person name="Bloem J."/>
            <person name="Labutti K."/>
            <person name="Salamov A."/>
            <person name="Andreopoulos B."/>
            <person name="Baker S."/>
            <person name="Barry K."/>
            <person name="Bills G."/>
            <person name="Bluhm B."/>
            <person name="Cannon C."/>
            <person name="Castanera R."/>
            <person name="Culley D."/>
            <person name="Daum C."/>
            <person name="Ezra D."/>
            <person name="Gonzalez J."/>
            <person name="Henrissat B."/>
            <person name="Kuo A."/>
            <person name="Liang C."/>
            <person name="Lipzen A."/>
            <person name="Lutzoni F."/>
            <person name="Magnuson J."/>
            <person name="Mondo S."/>
            <person name="Nolan M."/>
            <person name="Ohm R."/>
            <person name="Pangilinan J."/>
            <person name="Park H.-J."/>
            <person name="Ramirez L."/>
            <person name="Alfaro M."/>
            <person name="Sun H."/>
            <person name="Tritt A."/>
            <person name="Yoshinaga Y."/>
            <person name="Zwiers L.-H."/>
            <person name="Turgeon B."/>
            <person name="Goodwin S."/>
            <person name="Spatafora J."/>
            <person name="Crous P."/>
            <person name="Grigoriev I."/>
        </authorList>
    </citation>
    <scope>NUCLEOTIDE SEQUENCE</scope>
    <source>
        <strain evidence="5">ATCC 74209</strain>
    </source>
</reference>
<dbReference type="InterPro" id="IPR005000">
    <property type="entry name" value="Aldolase/citrate-lyase_domain"/>
</dbReference>
<proteinExistence type="inferred from homology"/>
<keyword evidence="2" id="KW-0479">Metal-binding</keyword>
<gene>
    <name evidence="5" type="ORF">GQ43DRAFT_437564</name>
</gene>
<dbReference type="InterPro" id="IPR040442">
    <property type="entry name" value="Pyrv_kinase-like_dom_sf"/>
</dbReference>
<evidence type="ECO:0000313" key="6">
    <source>
        <dbReference type="Proteomes" id="UP000799536"/>
    </source>
</evidence>
<dbReference type="SUPFAM" id="SSF51621">
    <property type="entry name" value="Phosphoenolpyruvate/pyruvate domain"/>
    <property type="match status" value="1"/>
</dbReference>
<evidence type="ECO:0000259" key="4">
    <source>
        <dbReference type="Pfam" id="PF03328"/>
    </source>
</evidence>
<evidence type="ECO:0000256" key="1">
    <source>
        <dbReference type="ARBA" id="ARBA00005568"/>
    </source>
</evidence>
<dbReference type="InterPro" id="IPR050251">
    <property type="entry name" value="HpcH-HpaI_aldolase"/>
</dbReference>
<keyword evidence="3" id="KW-0456">Lyase</keyword>
<dbReference type="PANTHER" id="PTHR30502">
    <property type="entry name" value="2-KETO-3-DEOXY-L-RHAMNONATE ALDOLASE"/>
    <property type="match status" value="1"/>
</dbReference>
<dbReference type="OrthoDB" id="1621678at2759"/>
<feature type="domain" description="HpcH/HpaI aldolase/citrate lyase" evidence="4">
    <location>
        <begin position="65"/>
        <end position="285"/>
    </location>
</feature>
<dbReference type="PANTHER" id="PTHR30502:SF0">
    <property type="entry name" value="PHOSPHOENOLPYRUVATE CARBOXYLASE FAMILY PROTEIN"/>
    <property type="match status" value="1"/>
</dbReference>
<dbReference type="AlphaFoldDB" id="A0A9P4JUY1"/>
<dbReference type="InterPro" id="IPR015813">
    <property type="entry name" value="Pyrv/PenolPyrv_kinase-like_dom"/>
</dbReference>
<protein>
    <submittedName>
        <fullName evidence="5">Phosphoenolpyruvate/pyruvate domain-containing protein</fullName>
    </submittedName>
</protein>
<dbReference type="GO" id="GO:0046872">
    <property type="term" value="F:metal ion binding"/>
    <property type="evidence" value="ECO:0007669"/>
    <property type="project" value="UniProtKB-KW"/>
</dbReference>
<dbReference type="GO" id="GO:0016832">
    <property type="term" value="F:aldehyde-lyase activity"/>
    <property type="evidence" value="ECO:0007669"/>
    <property type="project" value="TreeGrafter"/>
</dbReference>